<dbReference type="PANTHER" id="PTHR48050:SF27">
    <property type="entry name" value="GLUCOSYLTRANSFERASE, PUTATIVE (AFU_ORTHOLOGUE AFUA_7G04880)-RELATED"/>
    <property type="match status" value="1"/>
</dbReference>
<comment type="caution">
    <text evidence="2">The sequence shown here is derived from an EMBL/GenBank/DDBJ whole genome shotgun (WGS) entry which is preliminary data.</text>
</comment>
<dbReference type="AlphaFoldDB" id="A0A8J5U6Y4"/>
<dbReference type="Proteomes" id="UP000694050">
    <property type="component" value="Unassembled WGS sequence"/>
</dbReference>
<proteinExistence type="predicted"/>
<dbReference type="GO" id="GO:0005975">
    <property type="term" value="P:carbohydrate metabolic process"/>
    <property type="evidence" value="ECO:0007669"/>
    <property type="project" value="InterPro"/>
</dbReference>
<dbReference type="EMBL" id="JAELUQ010000007">
    <property type="protein sequence ID" value="KAG7411397.1"/>
    <property type="molecule type" value="Genomic_DNA"/>
</dbReference>
<evidence type="ECO:0000313" key="3">
    <source>
        <dbReference type="Proteomes" id="UP000694050"/>
    </source>
</evidence>
<evidence type="ECO:0000313" key="2">
    <source>
        <dbReference type="EMBL" id="KAG7411397.1"/>
    </source>
</evidence>
<accession>A0A8J5U6Y4</accession>
<name>A0A8J5U6Y4_FUSOX</name>
<dbReference type="PANTHER" id="PTHR48050">
    <property type="entry name" value="STEROL 3-BETA-GLUCOSYLTRANSFERASE"/>
    <property type="match status" value="1"/>
</dbReference>
<feature type="domain" description="Glycosyltransferase family 28 N-terminal" evidence="1">
    <location>
        <begin position="69"/>
        <end position="135"/>
    </location>
</feature>
<dbReference type="InterPro" id="IPR004276">
    <property type="entry name" value="GlycoTrans_28_N"/>
</dbReference>
<sequence length="162" mass="17750">MSVNATDNVLQRAPDEDGALFIKGHGSHLETAAAVNDEARIDLTFDGKSSLQHVLQNAMPPEAPCALNIVLQIVGSRGDVQPFIALRTELQKHGHRVHIASHDVFADFIRQSNLEFYPPGGEPSDLMTYMVKNLSLVPSVSSLMASDISRKQDMIEEILGKF</sequence>
<dbReference type="GO" id="GO:0016758">
    <property type="term" value="F:hexosyltransferase activity"/>
    <property type="evidence" value="ECO:0007669"/>
    <property type="project" value="InterPro"/>
</dbReference>
<reference evidence="2" key="1">
    <citation type="submission" date="2021-04" db="EMBL/GenBank/DDBJ databases">
        <title>First draft genome resource for Brassicaceae pathogens Fusarium oxysporum f. sp. raphani and Fusarium oxysporum f. sp. rapae.</title>
        <authorList>
            <person name="Asai S."/>
        </authorList>
    </citation>
    <scope>NUCLEOTIDE SEQUENCE</scope>
    <source>
        <strain evidence="2">Tf1208</strain>
    </source>
</reference>
<gene>
    <name evidence="2" type="primary">UGT80B1-4</name>
    <name evidence="2" type="ORF">Forpe1208_v010673</name>
</gene>
<protein>
    <submittedName>
        <fullName evidence="2">Sterol 3-beta-glucosyltransferase UGT80B1</fullName>
    </submittedName>
</protein>
<dbReference type="InterPro" id="IPR050426">
    <property type="entry name" value="Glycosyltransferase_28"/>
</dbReference>
<organism evidence="2 3">
    <name type="scientific">Fusarium oxysporum f. sp. rapae</name>
    <dbReference type="NCBI Taxonomy" id="485398"/>
    <lineage>
        <taxon>Eukaryota</taxon>
        <taxon>Fungi</taxon>
        <taxon>Dikarya</taxon>
        <taxon>Ascomycota</taxon>
        <taxon>Pezizomycotina</taxon>
        <taxon>Sordariomycetes</taxon>
        <taxon>Hypocreomycetidae</taxon>
        <taxon>Hypocreales</taxon>
        <taxon>Nectriaceae</taxon>
        <taxon>Fusarium</taxon>
        <taxon>Fusarium oxysporum species complex</taxon>
    </lineage>
</organism>
<dbReference type="Pfam" id="PF03033">
    <property type="entry name" value="Glyco_transf_28"/>
    <property type="match status" value="1"/>
</dbReference>
<evidence type="ECO:0000259" key="1">
    <source>
        <dbReference type="Pfam" id="PF03033"/>
    </source>
</evidence>